<protein>
    <submittedName>
        <fullName evidence="2">Uncharacterized protein</fullName>
    </submittedName>
</protein>
<proteinExistence type="predicted"/>
<evidence type="ECO:0000313" key="3">
    <source>
        <dbReference type="Proteomes" id="UP000245771"/>
    </source>
</evidence>
<organism evidence="2 3">
    <name type="scientific">Meira miltonrushii</name>
    <dbReference type="NCBI Taxonomy" id="1280837"/>
    <lineage>
        <taxon>Eukaryota</taxon>
        <taxon>Fungi</taxon>
        <taxon>Dikarya</taxon>
        <taxon>Basidiomycota</taxon>
        <taxon>Ustilaginomycotina</taxon>
        <taxon>Exobasidiomycetes</taxon>
        <taxon>Exobasidiales</taxon>
        <taxon>Brachybasidiaceae</taxon>
        <taxon>Meira</taxon>
    </lineage>
</organism>
<sequence length="217" mass="24393">MMVSMIIWQRSLLTFFLSALIGYIDCTPLPSIIESGKDTKVISGLDELQQLRTSIERMRLQAQGFESSLHTMKPYQMVRLTSAQLQHGSQNDLIALQHALLTYAHSTCLRPDIASACLRYDGFPTYAHEQAYKSITLLYLLRSLPLAEADGFVEGFLETATESDIAALKRVLTFSRNSRIHQIFGDKLQGNSGIIGRHMKRDNSGMHIHLHGVYPPD</sequence>
<gene>
    <name evidence="2" type="ORF">FA14DRAFT_3298</name>
</gene>
<dbReference type="GeneID" id="37023986"/>
<name>A0A316VHJ2_9BASI</name>
<dbReference type="EMBL" id="KZ819602">
    <property type="protein sequence ID" value="PWN36498.1"/>
    <property type="molecule type" value="Genomic_DNA"/>
</dbReference>
<dbReference type="AlphaFoldDB" id="A0A316VHJ2"/>
<keyword evidence="3" id="KW-1185">Reference proteome</keyword>
<evidence type="ECO:0000256" key="1">
    <source>
        <dbReference type="SAM" id="SignalP"/>
    </source>
</evidence>
<dbReference type="InParanoid" id="A0A316VHJ2"/>
<accession>A0A316VHJ2</accession>
<keyword evidence="1" id="KW-0732">Signal</keyword>
<dbReference type="RefSeq" id="XP_025356800.1">
    <property type="nucleotide sequence ID" value="XM_025502205.1"/>
</dbReference>
<reference evidence="2 3" key="1">
    <citation type="journal article" date="2018" name="Mol. Biol. Evol.">
        <title>Broad Genomic Sampling Reveals a Smut Pathogenic Ancestry of the Fungal Clade Ustilaginomycotina.</title>
        <authorList>
            <person name="Kijpornyongpan T."/>
            <person name="Mondo S.J."/>
            <person name="Barry K."/>
            <person name="Sandor L."/>
            <person name="Lee J."/>
            <person name="Lipzen A."/>
            <person name="Pangilinan J."/>
            <person name="LaButti K."/>
            <person name="Hainaut M."/>
            <person name="Henrissat B."/>
            <person name="Grigoriev I.V."/>
            <person name="Spatafora J.W."/>
            <person name="Aime M.C."/>
        </authorList>
    </citation>
    <scope>NUCLEOTIDE SEQUENCE [LARGE SCALE GENOMIC DNA]</scope>
    <source>
        <strain evidence="2 3">MCA 3882</strain>
    </source>
</reference>
<feature type="signal peptide" evidence="1">
    <location>
        <begin position="1"/>
        <end position="26"/>
    </location>
</feature>
<evidence type="ECO:0000313" key="2">
    <source>
        <dbReference type="EMBL" id="PWN36498.1"/>
    </source>
</evidence>
<feature type="chain" id="PRO_5016460497" evidence="1">
    <location>
        <begin position="27"/>
        <end position="217"/>
    </location>
</feature>
<dbReference type="Proteomes" id="UP000245771">
    <property type="component" value="Unassembled WGS sequence"/>
</dbReference>